<evidence type="ECO:0000313" key="2">
    <source>
        <dbReference type="Proteomes" id="UP000315289"/>
    </source>
</evidence>
<organism evidence="1 2">
    <name type="scientific">Candidatus Nitrosocosmicus arcticus</name>
    <dbReference type="NCBI Taxonomy" id="2035267"/>
    <lineage>
        <taxon>Archaea</taxon>
        <taxon>Nitrososphaerota</taxon>
        <taxon>Nitrososphaeria</taxon>
        <taxon>Nitrososphaerales</taxon>
        <taxon>Nitrososphaeraceae</taxon>
        <taxon>Candidatus Nitrosocosmicus</taxon>
    </lineage>
</organism>
<comment type="caution">
    <text evidence="1">The sequence shown here is derived from an EMBL/GenBank/DDBJ whole genome shotgun (WGS) entry which is preliminary data.</text>
</comment>
<dbReference type="OrthoDB" id="5746at2157"/>
<sequence length="95" mass="11007">MANPFRKIFYTFTANPFKKWKPRGKIYSFRCSQCGDVFISSHNLDAPLCDKCIQKIKSLDSTVDNEKKCSECGKDGVIYGKDRCHSCYFSFKRNN</sequence>
<proteinExistence type="predicted"/>
<protein>
    <submittedName>
        <fullName evidence="1">Uncharacterized protein</fullName>
    </submittedName>
</protein>
<dbReference type="EMBL" id="VOAH01000007">
    <property type="protein sequence ID" value="TVP40538.1"/>
    <property type="molecule type" value="Genomic_DNA"/>
</dbReference>
<reference evidence="1 2" key="1">
    <citation type="journal article" date="2019" name="Front. Microbiol.">
        <title>Ammonia Oxidation by the Arctic Terrestrial Thaumarchaeote Candidatus Nitrosocosmicus arcticus Is Stimulated by Increasing Temperatures.</title>
        <authorList>
            <person name="Alves R.J.E."/>
            <person name="Kerou M."/>
            <person name="Zappe A."/>
            <person name="Bittner R."/>
            <person name="Abby S.S."/>
            <person name="Schmidt H.A."/>
            <person name="Pfeifer K."/>
            <person name="Schleper C."/>
        </authorList>
    </citation>
    <scope>NUCLEOTIDE SEQUENCE [LARGE SCALE GENOMIC DNA]</scope>
    <source>
        <strain evidence="1 2">Kfb</strain>
    </source>
</reference>
<name>A0A557SVA8_9ARCH</name>
<keyword evidence="2" id="KW-1185">Reference proteome</keyword>
<dbReference type="AlphaFoldDB" id="A0A557SVA8"/>
<accession>A0A557SVA8</accession>
<evidence type="ECO:0000313" key="1">
    <source>
        <dbReference type="EMBL" id="TVP40538.1"/>
    </source>
</evidence>
<dbReference type="Proteomes" id="UP000315289">
    <property type="component" value="Unassembled WGS sequence"/>
</dbReference>
<gene>
    <name evidence="1" type="ORF">NARC_70119</name>
</gene>